<sequence>MDNLSSDRWQDLLDRLQKDDESLVDTTVAQLLDTIPGYEKVGPERLAFSVRRNVALSIRIIRLGVDPAPDEVPEAAALADERLGQGVPLGSVLSGFRVSMMMILRRLIALSPQYDIPSDEVLECSTLLWSLADVFSTRATAVYRDREIARAVADSARRSEWIGHAVAEGMEISELLWGAAMYDVPTDVPVRAVAASARPRAEQLLHAWAEGAGLRLLTSVQSSVIVGILIGEVSDRDVAGELTIGLGQPELLERLHASFASATLALRAAEQVGDTGLVDLPALSWRLAIHTCPEATEMLTRRYLDPLQGAGEFRRELLESVAAYLGHRMNIPAASRSIPVHVNTLRYRLRRFEELTGADLGDTQTVVEVSWVLAAHPDL</sequence>
<dbReference type="Proteomes" id="UP001596244">
    <property type="component" value="Unassembled WGS sequence"/>
</dbReference>
<evidence type="ECO:0000259" key="1">
    <source>
        <dbReference type="Pfam" id="PF13556"/>
    </source>
</evidence>
<dbReference type="PANTHER" id="PTHR33744:SF1">
    <property type="entry name" value="DNA-BINDING TRANSCRIPTIONAL ACTIVATOR ADER"/>
    <property type="match status" value="1"/>
</dbReference>
<dbReference type="InterPro" id="IPR025736">
    <property type="entry name" value="PucR_C-HTH_dom"/>
</dbReference>
<dbReference type="EMBL" id="JBHSQE010000009">
    <property type="protein sequence ID" value="MFC6146995.1"/>
    <property type="molecule type" value="Genomic_DNA"/>
</dbReference>
<name>A0ABW1QEH5_9CORY</name>
<dbReference type="Pfam" id="PF13556">
    <property type="entry name" value="HTH_30"/>
    <property type="match status" value="1"/>
</dbReference>
<dbReference type="InterPro" id="IPR051448">
    <property type="entry name" value="CdaR-like_regulators"/>
</dbReference>
<accession>A0ABW1QEH5</accession>
<reference evidence="4" key="1">
    <citation type="journal article" date="2019" name="Int. J. Syst. Evol. Microbiol.">
        <title>The Global Catalogue of Microorganisms (GCM) 10K type strain sequencing project: providing services to taxonomists for standard genome sequencing and annotation.</title>
        <authorList>
            <consortium name="The Broad Institute Genomics Platform"/>
            <consortium name="The Broad Institute Genome Sequencing Center for Infectious Disease"/>
            <person name="Wu L."/>
            <person name="Ma J."/>
        </authorList>
    </citation>
    <scope>NUCLEOTIDE SEQUENCE [LARGE SCALE GENOMIC DNA]</scope>
    <source>
        <strain evidence="4">CCUG 51943</strain>
    </source>
</reference>
<evidence type="ECO:0000313" key="3">
    <source>
        <dbReference type="EMBL" id="MFC6146995.1"/>
    </source>
</evidence>
<dbReference type="Gene3D" id="1.10.10.2840">
    <property type="entry name" value="PucR C-terminal helix-turn-helix domain"/>
    <property type="match status" value="1"/>
</dbReference>
<dbReference type="RefSeq" id="WP_377001636.1">
    <property type="nucleotide sequence ID" value="NZ_JBHSQE010000009.1"/>
</dbReference>
<dbReference type="Pfam" id="PF14361">
    <property type="entry name" value="RsbRD_N"/>
    <property type="match status" value="1"/>
</dbReference>
<evidence type="ECO:0000313" key="4">
    <source>
        <dbReference type="Proteomes" id="UP001596244"/>
    </source>
</evidence>
<proteinExistence type="predicted"/>
<feature type="domain" description="RsbT co-antagonist protein RsbRD N-terminal" evidence="2">
    <location>
        <begin position="22"/>
        <end position="158"/>
    </location>
</feature>
<feature type="domain" description="PucR C-terminal helix-turn-helix" evidence="1">
    <location>
        <begin position="317"/>
        <end position="375"/>
    </location>
</feature>
<dbReference type="InterPro" id="IPR025751">
    <property type="entry name" value="RsbRD_N_dom"/>
</dbReference>
<dbReference type="PANTHER" id="PTHR33744">
    <property type="entry name" value="CARBOHYDRATE DIACID REGULATOR"/>
    <property type="match status" value="1"/>
</dbReference>
<gene>
    <name evidence="3" type="ORF">ACFPUZ_09280</name>
</gene>
<evidence type="ECO:0000259" key="2">
    <source>
        <dbReference type="Pfam" id="PF14361"/>
    </source>
</evidence>
<protein>
    <submittedName>
        <fullName evidence="3">PucR family transcriptional regulator</fullName>
    </submittedName>
</protein>
<comment type="caution">
    <text evidence="3">The sequence shown here is derived from an EMBL/GenBank/DDBJ whole genome shotgun (WGS) entry which is preliminary data.</text>
</comment>
<keyword evidence="4" id="KW-1185">Reference proteome</keyword>
<organism evidence="3 4">
    <name type="scientific">Corynebacterium nasicanis</name>
    <dbReference type="NCBI Taxonomy" id="1448267"/>
    <lineage>
        <taxon>Bacteria</taxon>
        <taxon>Bacillati</taxon>
        <taxon>Actinomycetota</taxon>
        <taxon>Actinomycetes</taxon>
        <taxon>Mycobacteriales</taxon>
        <taxon>Corynebacteriaceae</taxon>
        <taxon>Corynebacterium</taxon>
    </lineage>
</organism>
<dbReference type="InterPro" id="IPR042070">
    <property type="entry name" value="PucR_C-HTH_sf"/>
</dbReference>